<dbReference type="Pfam" id="PF01925">
    <property type="entry name" value="TauE"/>
    <property type="match status" value="1"/>
</dbReference>
<dbReference type="InterPro" id="IPR002781">
    <property type="entry name" value="TM_pro_TauE-like"/>
</dbReference>
<feature type="transmembrane region" description="Helical" evidence="8">
    <location>
        <begin position="219"/>
        <end position="237"/>
    </location>
</feature>
<evidence type="ECO:0000256" key="2">
    <source>
        <dbReference type="ARBA" id="ARBA00009142"/>
    </source>
</evidence>
<keyword evidence="3" id="KW-0813">Transport</keyword>
<accession>A0A1M6HHH6</accession>
<dbReference type="PANTHER" id="PTHR30269:SF37">
    <property type="entry name" value="MEMBRANE TRANSPORTER PROTEIN"/>
    <property type="match status" value="1"/>
</dbReference>
<evidence type="ECO:0000256" key="4">
    <source>
        <dbReference type="ARBA" id="ARBA00022475"/>
    </source>
</evidence>
<comment type="subcellular location">
    <subcellularLocation>
        <location evidence="1 8">Cell membrane</location>
        <topology evidence="1 8">Multi-pass membrane protein</topology>
    </subcellularLocation>
</comment>
<keyword evidence="5 8" id="KW-0812">Transmembrane</keyword>
<keyword evidence="6 8" id="KW-1133">Transmembrane helix</keyword>
<protein>
    <recommendedName>
        <fullName evidence="8">Probable membrane transporter protein</fullName>
    </recommendedName>
</protein>
<dbReference type="STRING" id="570521.SAMN04488508_106286"/>
<evidence type="ECO:0000256" key="5">
    <source>
        <dbReference type="ARBA" id="ARBA00022692"/>
    </source>
</evidence>
<dbReference type="AlphaFoldDB" id="A0A1M6HHH6"/>
<feature type="transmembrane region" description="Helical" evidence="8">
    <location>
        <begin position="163"/>
        <end position="186"/>
    </location>
</feature>
<evidence type="ECO:0000313" key="9">
    <source>
        <dbReference type="EMBL" id="SHJ21680.1"/>
    </source>
</evidence>
<comment type="similarity">
    <text evidence="2 8">Belongs to the 4-toluene sulfonate uptake permease (TSUP) (TC 2.A.102) family.</text>
</comment>
<evidence type="ECO:0000256" key="1">
    <source>
        <dbReference type="ARBA" id="ARBA00004651"/>
    </source>
</evidence>
<dbReference type="Proteomes" id="UP000184432">
    <property type="component" value="Unassembled WGS sequence"/>
</dbReference>
<keyword evidence="10" id="KW-1185">Reference proteome</keyword>
<reference evidence="10" key="1">
    <citation type="submission" date="2016-11" db="EMBL/GenBank/DDBJ databases">
        <authorList>
            <person name="Varghese N."/>
            <person name="Submissions S."/>
        </authorList>
    </citation>
    <scope>NUCLEOTIDE SEQUENCE [LARGE SCALE GENOMIC DNA]</scope>
    <source>
        <strain evidence="10">DSM 22623</strain>
    </source>
</reference>
<gene>
    <name evidence="9" type="ORF">SAMN04488508_106286</name>
</gene>
<feature type="transmembrane region" description="Helical" evidence="8">
    <location>
        <begin position="43"/>
        <end position="59"/>
    </location>
</feature>
<feature type="transmembrane region" description="Helical" evidence="8">
    <location>
        <begin position="71"/>
        <end position="89"/>
    </location>
</feature>
<evidence type="ECO:0000256" key="8">
    <source>
        <dbReference type="RuleBase" id="RU363041"/>
    </source>
</evidence>
<dbReference type="RefSeq" id="WP_073317256.1">
    <property type="nucleotide sequence ID" value="NZ_FQYP01000006.1"/>
</dbReference>
<feature type="transmembrane region" description="Helical" evidence="8">
    <location>
        <begin position="125"/>
        <end position="151"/>
    </location>
</feature>
<feature type="transmembrane region" description="Helical" evidence="8">
    <location>
        <begin position="7"/>
        <end position="37"/>
    </location>
</feature>
<evidence type="ECO:0000313" key="10">
    <source>
        <dbReference type="Proteomes" id="UP000184432"/>
    </source>
</evidence>
<dbReference type="InterPro" id="IPR052017">
    <property type="entry name" value="TSUP"/>
</dbReference>
<dbReference type="PANTHER" id="PTHR30269">
    <property type="entry name" value="TRANSMEMBRANE PROTEIN YFCA"/>
    <property type="match status" value="1"/>
</dbReference>
<evidence type="ECO:0000256" key="3">
    <source>
        <dbReference type="ARBA" id="ARBA00022448"/>
    </source>
</evidence>
<name>A0A1M6HHH6_9FLAO</name>
<organism evidence="9 10">
    <name type="scientific">Aquimarina spongiae</name>
    <dbReference type="NCBI Taxonomy" id="570521"/>
    <lineage>
        <taxon>Bacteria</taxon>
        <taxon>Pseudomonadati</taxon>
        <taxon>Bacteroidota</taxon>
        <taxon>Flavobacteriia</taxon>
        <taxon>Flavobacteriales</taxon>
        <taxon>Flavobacteriaceae</taxon>
        <taxon>Aquimarina</taxon>
    </lineage>
</organism>
<feature type="transmembrane region" description="Helical" evidence="8">
    <location>
        <begin position="193"/>
        <end position="213"/>
    </location>
</feature>
<dbReference type="EMBL" id="FQYP01000006">
    <property type="protein sequence ID" value="SHJ21680.1"/>
    <property type="molecule type" value="Genomic_DNA"/>
</dbReference>
<keyword evidence="7 8" id="KW-0472">Membrane</keyword>
<evidence type="ECO:0000256" key="7">
    <source>
        <dbReference type="ARBA" id="ARBA00023136"/>
    </source>
</evidence>
<sequence length="238" mass="26453">MDIFVLILAVGIFVGFFVQTILGFGGALVALPILLFAMPVPEAIAYISIFYVFSSLYLMRKEWEYIDKNLLKKMTVSSLIGVAIGVILLSFAKPLLLKKALGLFIILYVVYKLKANTSFRLSNSFQFVFSLLGGFFSGLFSTGGPLYVVVVNASTPSVHTFRATMFGILALVTFARIPLLIAGGILHIEQFKYTLMTLPFFAMSLFLGKWVYKVINKEFLSKMIMLILLLSGIVLLIK</sequence>
<proteinExistence type="inferred from homology"/>
<evidence type="ECO:0000256" key="6">
    <source>
        <dbReference type="ARBA" id="ARBA00022989"/>
    </source>
</evidence>
<dbReference type="OrthoDB" id="1347108at2"/>
<dbReference type="GO" id="GO:0005886">
    <property type="term" value="C:plasma membrane"/>
    <property type="evidence" value="ECO:0007669"/>
    <property type="project" value="UniProtKB-SubCell"/>
</dbReference>
<keyword evidence="4 8" id="KW-1003">Cell membrane</keyword>